<keyword evidence="3" id="KW-0328">Glycosyltransferase</keyword>
<feature type="transmembrane region" description="Helical" evidence="8">
    <location>
        <begin position="344"/>
        <end position="363"/>
    </location>
</feature>
<feature type="transmembrane region" description="Helical" evidence="8">
    <location>
        <begin position="451"/>
        <end position="471"/>
    </location>
</feature>
<proteinExistence type="predicted"/>
<feature type="transmembrane region" description="Helical" evidence="8">
    <location>
        <begin position="425"/>
        <end position="444"/>
    </location>
</feature>
<evidence type="ECO:0000256" key="7">
    <source>
        <dbReference type="ARBA" id="ARBA00023136"/>
    </source>
</evidence>
<evidence type="ECO:0000256" key="5">
    <source>
        <dbReference type="ARBA" id="ARBA00022692"/>
    </source>
</evidence>
<evidence type="ECO:0000256" key="1">
    <source>
        <dbReference type="ARBA" id="ARBA00004651"/>
    </source>
</evidence>
<dbReference type="PANTHER" id="PTHR33908">
    <property type="entry name" value="MANNOSYLTRANSFERASE YKCB-RELATED"/>
    <property type="match status" value="1"/>
</dbReference>
<dbReference type="GO" id="GO:0016763">
    <property type="term" value="F:pentosyltransferase activity"/>
    <property type="evidence" value="ECO:0007669"/>
    <property type="project" value="TreeGrafter"/>
</dbReference>
<feature type="transmembrane region" description="Helical" evidence="8">
    <location>
        <begin position="89"/>
        <end position="122"/>
    </location>
</feature>
<name>A0A212RKP8_9CHLR</name>
<dbReference type="EMBL" id="FYEK01000066">
    <property type="protein sequence ID" value="SNB72888.1"/>
    <property type="molecule type" value="Genomic_DNA"/>
</dbReference>
<dbReference type="InParanoid" id="A0A212RKP8"/>
<keyword evidence="5 8" id="KW-0812">Transmembrane</keyword>
<evidence type="ECO:0000256" key="3">
    <source>
        <dbReference type="ARBA" id="ARBA00022676"/>
    </source>
</evidence>
<sequence length="475" mass="52606">MTRWLLMLISGLYLILAWNFARQTPPWQVPDEPAHYNYIRFIATAGRLPVLRPGDYDQEYLSAIVSRGFPPELPIDPLRYEFHQPPLYYLLAAPLFLLFGGQLFPLRLFSASLGLLQVLLAFAATRRLFPERPTWALGVAAVFAFLPQHVAMNSGVNNDALAEALILGLWVQLAKELQGHRPRTAWIGGLLLGAGFLTKTTVYPMALVVLVAVGVRIAADRAPRAEAMRRLARWLLPALLLGGIWWARNALTYGWPDLLGLQRHDRVVVGQPRTAEWIARYGLAATLDRFRAFTFQSFWGQFGWMGVVLEARWYLLFAWLTVLGLLGLALHLGREGRRSPVWGWPGRLLAFHLLLTAAAYIGYNLSFVQHQGRYLFPALLPIALGLTVGWLAWLERPAADGLAGACGLGILILGLAGILGRDLPAFPILLMIGTGLVTQIASRFPALRPALALLACLGAFALDLYLALRVIPSAF</sequence>
<accession>A0A212RKP8</accession>
<feature type="transmembrane region" description="Helical" evidence="8">
    <location>
        <begin position="401"/>
        <end position="419"/>
    </location>
</feature>
<evidence type="ECO:0000256" key="4">
    <source>
        <dbReference type="ARBA" id="ARBA00022679"/>
    </source>
</evidence>
<gene>
    <name evidence="10" type="ORF">SAMN02746019_00016730</name>
</gene>
<dbReference type="AlphaFoldDB" id="A0A212RKP8"/>
<reference evidence="11" key="1">
    <citation type="submission" date="2017-06" db="EMBL/GenBank/DDBJ databases">
        <authorList>
            <person name="Varghese N."/>
            <person name="Submissions S."/>
        </authorList>
    </citation>
    <scope>NUCLEOTIDE SEQUENCE [LARGE SCALE GENOMIC DNA]</scope>
    <source>
        <strain evidence="11">JAD2</strain>
    </source>
</reference>
<comment type="subcellular location">
    <subcellularLocation>
        <location evidence="1">Cell membrane</location>
        <topology evidence="1">Multi-pass membrane protein</topology>
    </subcellularLocation>
</comment>
<dbReference type="GO" id="GO:0009103">
    <property type="term" value="P:lipopolysaccharide biosynthetic process"/>
    <property type="evidence" value="ECO:0007669"/>
    <property type="project" value="UniProtKB-ARBA"/>
</dbReference>
<evidence type="ECO:0000256" key="6">
    <source>
        <dbReference type="ARBA" id="ARBA00022989"/>
    </source>
</evidence>
<dbReference type="OrthoDB" id="9793628at2"/>
<evidence type="ECO:0000256" key="8">
    <source>
        <dbReference type="SAM" id="Phobius"/>
    </source>
</evidence>
<keyword evidence="4 10" id="KW-0808">Transferase</keyword>
<keyword evidence="7 8" id="KW-0472">Membrane</keyword>
<evidence type="ECO:0000256" key="2">
    <source>
        <dbReference type="ARBA" id="ARBA00022475"/>
    </source>
</evidence>
<protein>
    <submittedName>
        <fullName evidence="10">4-amino-4-deoxy-L-arabinose transferase and related glycosyltransferases of PMT family</fullName>
    </submittedName>
</protein>
<feature type="transmembrane region" description="Helical" evidence="8">
    <location>
        <begin position="201"/>
        <end position="219"/>
    </location>
</feature>
<dbReference type="Proteomes" id="UP000197025">
    <property type="component" value="Unassembled WGS sequence"/>
</dbReference>
<feature type="transmembrane region" description="Helical" evidence="8">
    <location>
        <begin position="375"/>
        <end position="394"/>
    </location>
</feature>
<dbReference type="Pfam" id="PF13231">
    <property type="entry name" value="PMT_2"/>
    <property type="match status" value="1"/>
</dbReference>
<evidence type="ECO:0000313" key="10">
    <source>
        <dbReference type="EMBL" id="SNB72888.1"/>
    </source>
</evidence>
<feature type="transmembrane region" description="Helical" evidence="8">
    <location>
        <begin position="313"/>
        <end position="332"/>
    </location>
</feature>
<dbReference type="PANTHER" id="PTHR33908:SF11">
    <property type="entry name" value="MEMBRANE PROTEIN"/>
    <property type="match status" value="1"/>
</dbReference>
<keyword evidence="6 8" id="KW-1133">Transmembrane helix</keyword>
<evidence type="ECO:0000313" key="11">
    <source>
        <dbReference type="Proteomes" id="UP000197025"/>
    </source>
</evidence>
<organism evidence="10 11">
    <name type="scientific">Thermoflexus hugenholtzii JAD2</name>
    <dbReference type="NCBI Taxonomy" id="877466"/>
    <lineage>
        <taxon>Bacteria</taxon>
        <taxon>Bacillati</taxon>
        <taxon>Chloroflexota</taxon>
        <taxon>Thermoflexia</taxon>
        <taxon>Thermoflexales</taxon>
        <taxon>Thermoflexaceae</taxon>
        <taxon>Thermoflexus</taxon>
    </lineage>
</organism>
<keyword evidence="2" id="KW-1003">Cell membrane</keyword>
<evidence type="ECO:0000259" key="9">
    <source>
        <dbReference type="Pfam" id="PF13231"/>
    </source>
</evidence>
<dbReference type="InterPro" id="IPR050297">
    <property type="entry name" value="LipidA_mod_glycosyltrf_83"/>
</dbReference>
<feature type="domain" description="Glycosyltransferase RgtA/B/C/D-like" evidence="9">
    <location>
        <begin position="84"/>
        <end position="211"/>
    </location>
</feature>
<feature type="transmembrane region" description="Helical" evidence="8">
    <location>
        <begin position="231"/>
        <end position="248"/>
    </location>
</feature>
<keyword evidence="11" id="KW-1185">Reference proteome</keyword>
<dbReference type="RefSeq" id="WP_088572112.1">
    <property type="nucleotide sequence ID" value="NZ_FYEK01000066.1"/>
</dbReference>
<dbReference type="InterPro" id="IPR038731">
    <property type="entry name" value="RgtA/B/C-like"/>
</dbReference>
<dbReference type="GO" id="GO:0005886">
    <property type="term" value="C:plasma membrane"/>
    <property type="evidence" value="ECO:0007669"/>
    <property type="project" value="UniProtKB-SubCell"/>
</dbReference>